<evidence type="ECO:0008006" key="17">
    <source>
        <dbReference type="Google" id="ProtNLM"/>
    </source>
</evidence>
<dbReference type="FunFam" id="2.30.42.10:FF:000100">
    <property type="entry name" value="Shroom family member 2"/>
    <property type="match status" value="1"/>
</dbReference>
<dbReference type="EMBL" id="JAROKS010000012">
    <property type="protein sequence ID" value="KAK1798008.1"/>
    <property type="molecule type" value="Genomic_DNA"/>
</dbReference>
<feature type="compositionally biased region" description="Basic and acidic residues" evidence="11">
    <location>
        <begin position="34"/>
        <end position="44"/>
    </location>
</feature>
<dbReference type="Proteomes" id="UP001239994">
    <property type="component" value="Unassembled WGS sequence"/>
</dbReference>
<keyword evidence="10" id="KW-0175">Coiled coil</keyword>
<keyword evidence="4" id="KW-0963">Cytoplasm</keyword>
<feature type="compositionally biased region" description="Low complexity" evidence="11">
    <location>
        <begin position="1094"/>
        <end position="1108"/>
    </location>
</feature>
<dbReference type="Gene3D" id="6.10.250.3120">
    <property type="match status" value="1"/>
</dbReference>
<evidence type="ECO:0000256" key="8">
    <source>
        <dbReference type="ARBA" id="ARBA00023212"/>
    </source>
</evidence>
<keyword evidence="5" id="KW-0597">Phosphoprotein</keyword>
<dbReference type="GO" id="GO:0005874">
    <property type="term" value="C:microtubule"/>
    <property type="evidence" value="ECO:0007669"/>
    <property type="project" value="UniProtKB-KW"/>
</dbReference>
<comment type="similarity">
    <text evidence="2">Belongs to the shroom family.</text>
</comment>
<dbReference type="GO" id="GO:0007015">
    <property type="term" value="P:actin filament organization"/>
    <property type="evidence" value="ECO:0007669"/>
    <property type="project" value="TreeGrafter"/>
</dbReference>
<evidence type="ECO:0000256" key="3">
    <source>
        <dbReference type="ARBA" id="ARBA00022473"/>
    </source>
</evidence>
<feature type="region of interest" description="Disordered" evidence="11">
    <location>
        <begin position="615"/>
        <end position="663"/>
    </location>
</feature>
<dbReference type="CDD" id="cd06750">
    <property type="entry name" value="PDZ_shroom2_3_4-like"/>
    <property type="match status" value="1"/>
</dbReference>
<evidence type="ECO:0000256" key="2">
    <source>
        <dbReference type="ARBA" id="ARBA00006469"/>
    </source>
</evidence>
<dbReference type="InterPro" id="IPR014800">
    <property type="entry name" value="ASD1_dom"/>
</dbReference>
<dbReference type="GO" id="GO:0030864">
    <property type="term" value="C:cortical actin cytoskeleton"/>
    <property type="evidence" value="ECO:0007669"/>
    <property type="project" value="TreeGrafter"/>
</dbReference>
<dbReference type="GO" id="GO:0005912">
    <property type="term" value="C:adherens junction"/>
    <property type="evidence" value="ECO:0007669"/>
    <property type="project" value="TreeGrafter"/>
</dbReference>
<dbReference type="PANTHER" id="PTHR15012">
    <property type="entry name" value="APICAL PROTEIN/SHROOM-RELATED"/>
    <property type="match status" value="1"/>
</dbReference>
<dbReference type="Pfam" id="PF08688">
    <property type="entry name" value="ASD1"/>
    <property type="match status" value="2"/>
</dbReference>
<feature type="domain" description="ASD1" evidence="13">
    <location>
        <begin position="698"/>
        <end position="762"/>
    </location>
</feature>
<evidence type="ECO:0000313" key="15">
    <source>
        <dbReference type="EMBL" id="KAK1798008.1"/>
    </source>
</evidence>
<feature type="coiled-coil region" evidence="10">
    <location>
        <begin position="1227"/>
        <end position="1290"/>
    </location>
</feature>
<feature type="region of interest" description="Disordered" evidence="11">
    <location>
        <begin position="21"/>
        <end position="47"/>
    </location>
</feature>
<feature type="compositionally biased region" description="Basic and acidic residues" evidence="11">
    <location>
        <begin position="307"/>
        <end position="327"/>
    </location>
</feature>
<dbReference type="SUPFAM" id="SSF50156">
    <property type="entry name" value="PDZ domain-like"/>
    <property type="match status" value="1"/>
</dbReference>
<evidence type="ECO:0000256" key="4">
    <source>
        <dbReference type="ARBA" id="ARBA00022490"/>
    </source>
</evidence>
<dbReference type="Gene3D" id="2.30.42.10">
    <property type="match status" value="1"/>
</dbReference>
<evidence type="ECO:0000256" key="10">
    <source>
        <dbReference type="SAM" id="Coils"/>
    </source>
</evidence>
<feature type="region of interest" description="Disordered" evidence="11">
    <location>
        <begin position="162"/>
        <end position="182"/>
    </location>
</feature>
<dbReference type="PROSITE" id="PS50106">
    <property type="entry name" value="PDZ"/>
    <property type="match status" value="1"/>
</dbReference>
<feature type="coiled-coil region" evidence="10">
    <location>
        <begin position="1321"/>
        <end position="1374"/>
    </location>
</feature>
<feature type="compositionally biased region" description="Basic and acidic residues" evidence="11">
    <location>
        <begin position="465"/>
        <end position="476"/>
    </location>
</feature>
<dbReference type="InterPro" id="IPR014799">
    <property type="entry name" value="ASD2_dom"/>
</dbReference>
<dbReference type="GO" id="GO:0051015">
    <property type="term" value="F:actin filament binding"/>
    <property type="evidence" value="ECO:0007669"/>
    <property type="project" value="InterPro"/>
</dbReference>
<evidence type="ECO:0000256" key="11">
    <source>
        <dbReference type="SAM" id="MobiDB-lite"/>
    </source>
</evidence>
<evidence type="ECO:0000256" key="6">
    <source>
        <dbReference type="ARBA" id="ARBA00022701"/>
    </source>
</evidence>
<keyword evidence="7 9" id="KW-0009">Actin-binding</keyword>
<comment type="subcellular location">
    <subcellularLocation>
        <location evidence="1">Cytoplasm</location>
        <location evidence="1">Cytoskeleton</location>
    </subcellularLocation>
</comment>
<feature type="region of interest" description="Disordered" evidence="11">
    <location>
        <begin position="523"/>
        <end position="551"/>
    </location>
</feature>
<dbReference type="PANTHER" id="PTHR15012:SF38">
    <property type="entry name" value="PROTEIN SHROOM2-LIKE ISOFORM X1"/>
    <property type="match status" value="1"/>
</dbReference>
<dbReference type="SMART" id="SM00228">
    <property type="entry name" value="PDZ"/>
    <property type="match status" value="1"/>
</dbReference>
<reference evidence="15" key="1">
    <citation type="submission" date="2023-03" db="EMBL/GenBank/DDBJ databases">
        <title>Electrophorus voltai genome.</title>
        <authorList>
            <person name="Bian C."/>
        </authorList>
    </citation>
    <scope>NUCLEOTIDE SEQUENCE</scope>
    <source>
        <strain evidence="15">CB-2022</strain>
        <tissue evidence="15">Muscle</tissue>
    </source>
</reference>
<feature type="compositionally biased region" description="Polar residues" evidence="11">
    <location>
        <begin position="946"/>
        <end position="958"/>
    </location>
</feature>
<evidence type="ECO:0000259" key="14">
    <source>
        <dbReference type="PROSITE" id="PS51307"/>
    </source>
</evidence>
<protein>
    <recommendedName>
        <fullName evidence="17">Shroom family member 2</fullName>
    </recommendedName>
</protein>
<dbReference type="Pfam" id="PF00595">
    <property type="entry name" value="PDZ"/>
    <property type="match status" value="1"/>
</dbReference>
<gene>
    <name evidence="15" type="ORF">P4O66_000509</name>
</gene>
<keyword evidence="3" id="KW-0217">Developmental protein</keyword>
<evidence type="ECO:0000313" key="16">
    <source>
        <dbReference type="Proteomes" id="UP001239994"/>
    </source>
</evidence>
<evidence type="ECO:0000256" key="7">
    <source>
        <dbReference type="ARBA" id="ARBA00023203"/>
    </source>
</evidence>
<feature type="region of interest" description="Disordered" evidence="11">
    <location>
        <begin position="289"/>
        <end position="327"/>
    </location>
</feature>
<dbReference type="InterPro" id="IPR001478">
    <property type="entry name" value="PDZ"/>
</dbReference>
<sequence length="1437" mass="159840">MANDVRKVGAMEVVDASQYLGDLSGESRTSSDLQPRRSPDHLTGEDGPEWELVDVVLTGGAPWGFSLRGGLEHQEPLLITKVEEGSRAASAHLQVEDEIVSINGVPLSGYRKEAICLVKSSSKSLTLEIKRSPSDDFKSCLVQTDLQHASCQFSSVANIERTKQSTNKAQSGTGHSVAGRSVHKHKSAYNSFSCGTADQSNSPSSECMFYQGSLSESHRNSQVPVSNGGGASARLEEQTGSRCSSSGKMNLNPVWYIPDKSSAASSPSPPTPSRSDNFTAAQVYEKGSAVPYSQGPPSCSSQKTHSRVTDRRFDDYHVSESGPESRRAYDTLSRKDFLHIHLPAEDYNPNRLKTKKSLSSSTTDVRQLQNPFTCQPQHQRQHSDEVSFHLQPINACAPKTQIVGSYYSTLQSLPSNAGVHYQARSFTASQASAGQEHNPDELAHLRYCCITAQQPTLLISQAKVVEEPRPESDTSKDGSGQKPEKSQRAIKYKYPPPYIQASEINSGNEHFKQTVILCPAEGTSLGPSPAMGKSNSNETEKENPWRKDRGIDENQHSKNILYQQTEQRNLPTIAHGDTLRNPCISRDQHKICPEKTPLLHFLAQESHILANSTMASTNEVTQQETSDPSSGKQGRRSDRYATSLRNEVQEKRAQLQKSRSVASLSCIGESEDADVWKSTETSTSSSDGSFTNTYKDHLKEAQARVLQATSFKRRDLEIPRSESSIKMGSTNSQVPRIGSRKRFPMDKRVHSFSEPEKINEVGVKVKTSHHMAGGSFEDKCKFFEGASRLAFSRPVLKKFPLSITEDISRGKYKLMSFVGEKNRKSKESHGSRGITAGEGKQRLGTFAEYEATWNLQRKLTDGKISSSTSNRRHSDVNIFEPLELNTVRDLEHRNITAHLLSIHTTRVAILPPRYPHHHCLQGPVFEQLLPSENNGPTPQKPAQPREYSSTRPEATCPSNPLKALPNQAHSQNKDSHSLRAPGNGCRSETEQDRSAVLPQVTPQFYSPHWSAEVSVPSAYASSSSSPRDDLQRNMVENKSQPSSVVKKAQICDVQAKSRHYLVHGELPGGPDETSVHQVSLPCSPRQSHLLSCASPHQSPQNGSNSSSSDAQTPVGTPADNAEMMKTSSVPPELSEEDEKRDELARDIMVRDKRLVDILDQRKMKTTMDMMEGIYPDGKHLLEGAQQRRKTSTKQTVRTTQERRVDNRIATPVSLVTSSSYYSTSAPKAELLIKMKDMQEQMKEQDCEDELDLSKKKQELMDSLARKLQVLREARESLQEDMRDNDALGEEVEATVRAVCKPNELDKFCMFVGDLDKVVSLLLSLSGRLARVENALNNLEEGASAEEKHTLTEKRKLLIRQHEDAKELKENLDRRECLVHTILAGYLSKEHLADYQHFVKMKAALIIEQRMLEDRIKLGDEQLKCLKDSLPLDQRLHL</sequence>
<dbReference type="InterPro" id="IPR027685">
    <property type="entry name" value="Shroom_fam"/>
</dbReference>
<accession>A0AAD8ZH98</accession>
<feature type="compositionally biased region" description="Polar residues" evidence="11">
    <location>
        <begin position="615"/>
        <end position="632"/>
    </location>
</feature>
<keyword evidence="8" id="KW-0206">Cytoskeleton</keyword>
<evidence type="ECO:0000259" key="13">
    <source>
        <dbReference type="PROSITE" id="PS51306"/>
    </source>
</evidence>
<feature type="compositionally biased region" description="Polar residues" evidence="11">
    <location>
        <begin position="164"/>
        <end position="174"/>
    </location>
</feature>
<dbReference type="GO" id="GO:0016324">
    <property type="term" value="C:apical plasma membrane"/>
    <property type="evidence" value="ECO:0007669"/>
    <property type="project" value="TreeGrafter"/>
</dbReference>
<dbReference type="Pfam" id="PF08687">
    <property type="entry name" value="ASD2"/>
    <property type="match status" value="1"/>
</dbReference>
<feature type="compositionally biased region" description="Basic and acidic residues" evidence="11">
    <location>
        <begin position="538"/>
        <end position="551"/>
    </location>
</feature>
<feature type="domain" description="PDZ" evidence="12">
    <location>
        <begin position="52"/>
        <end position="133"/>
    </location>
</feature>
<evidence type="ECO:0000256" key="9">
    <source>
        <dbReference type="PROSITE-ProRule" id="PRU00637"/>
    </source>
</evidence>
<evidence type="ECO:0000259" key="12">
    <source>
        <dbReference type="PROSITE" id="PS50106"/>
    </source>
</evidence>
<feature type="domain" description="ASD2" evidence="14">
    <location>
        <begin position="1141"/>
        <end position="1430"/>
    </location>
</feature>
<keyword evidence="16" id="KW-1185">Reference proteome</keyword>
<feature type="region of interest" description="Disordered" evidence="11">
    <location>
        <begin position="218"/>
        <end position="247"/>
    </location>
</feature>
<name>A0AAD8ZH98_9TELE</name>
<comment type="caution">
    <text evidence="15">The sequence shown here is derived from an EMBL/GenBank/DDBJ whole genome shotgun (WGS) entry which is preliminary data.</text>
</comment>
<feature type="region of interest" description="Disordered" evidence="11">
    <location>
        <begin position="1063"/>
        <end position="1141"/>
    </location>
</feature>
<dbReference type="PROSITE" id="PS51307">
    <property type="entry name" value="ASD2"/>
    <property type="match status" value="1"/>
</dbReference>
<evidence type="ECO:0000256" key="1">
    <source>
        <dbReference type="ARBA" id="ARBA00004245"/>
    </source>
</evidence>
<dbReference type="GO" id="GO:0043296">
    <property type="term" value="C:apical junction complex"/>
    <property type="evidence" value="ECO:0007669"/>
    <property type="project" value="TreeGrafter"/>
</dbReference>
<dbReference type="InterPro" id="IPR036034">
    <property type="entry name" value="PDZ_sf"/>
</dbReference>
<evidence type="ECO:0000256" key="5">
    <source>
        <dbReference type="ARBA" id="ARBA00022553"/>
    </source>
</evidence>
<dbReference type="PROSITE" id="PS51306">
    <property type="entry name" value="ASD1"/>
    <property type="match status" value="1"/>
</dbReference>
<feature type="region of interest" description="Disordered" evidence="11">
    <location>
        <begin position="927"/>
        <end position="994"/>
    </location>
</feature>
<proteinExistence type="inferred from homology"/>
<organism evidence="15 16">
    <name type="scientific">Electrophorus voltai</name>
    <dbReference type="NCBI Taxonomy" id="2609070"/>
    <lineage>
        <taxon>Eukaryota</taxon>
        <taxon>Metazoa</taxon>
        <taxon>Chordata</taxon>
        <taxon>Craniata</taxon>
        <taxon>Vertebrata</taxon>
        <taxon>Euteleostomi</taxon>
        <taxon>Actinopterygii</taxon>
        <taxon>Neopterygii</taxon>
        <taxon>Teleostei</taxon>
        <taxon>Ostariophysi</taxon>
        <taxon>Gymnotiformes</taxon>
        <taxon>Gymnotoidei</taxon>
        <taxon>Gymnotidae</taxon>
        <taxon>Electrophorus</taxon>
    </lineage>
</organism>
<feature type="region of interest" description="Disordered" evidence="11">
    <location>
        <begin position="465"/>
        <end position="491"/>
    </location>
</feature>
<keyword evidence="6" id="KW-0493">Microtubule</keyword>